<evidence type="ECO:0000256" key="4">
    <source>
        <dbReference type="ARBA" id="ARBA00023163"/>
    </source>
</evidence>
<dbReference type="GO" id="GO:0016592">
    <property type="term" value="C:mediator complex"/>
    <property type="evidence" value="ECO:0007669"/>
    <property type="project" value="UniProtKB-UniRule"/>
</dbReference>
<dbReference type="InParanoid" id="A0A1Z5KA27"/>
<dbReference type="SUPFAM" id="SSF140718">
    <property type="entry name" value="Mediator hinge subcomplex-like"/>
    <property type="match status" value="1"/>
</dbReference>
<proteinExistence type="inferred from homology"/>
<comment type="function">
    <text evidence="6">Component of the Mediator complex, a coactivator involved in the regulated transcription of nearly all RNA polymerase II-dependent genes. Mediator functions as a bridge to convey information from gene-specific regulatory proteins to the basal RNA polymerase II transcription machinery. Mediator is recruited to promoters by direct interactions with regulatory proteins and serves as a scaffold for the assembly of a functional preinitiation complex with RNA polymerase II and the general transcription factors.</text>
</comment>
<comment type="subcellular location">
    <subcellularLocation>
        <location evidence="1 6">Nucleus</location>
    </subcellularLocation>
</comment>
<sequence length="215" mass="24589">MNDSNNNQSNIVVSNSNVSDDDYSIENDDPIDKIDPITVLQDNIDGLSLAMFDALRQLRDAVAPESGNLGNANNKDDTEHALDTDELWKAYKAKDPDVLAMVPTIINSRDDFVRWHAKHEMDKDTELVTQLASIVLEKSRAIDQQVQDHIPGMHRTRQEQKEYIAHLVQENVQVARELEETYEQARQQRDRCRAYIRENTCRALGIEEDPDAVFL</sequence>
<accession>A0A1Z5KA27</accession>
<evidence type="ECO:0000313" key="10">
    <source>
        <dbReference type="Proteomes" id="UP000198406"/>
    </source>
</evidence>
<keyword evidence="5 6" id="KW-0539">Nucleus</keyword>
<dbReference type="GO" id="GO:0003712">
    <property type="term" value="F:transcription coregulator activity"/>
    <property type="evidence" value="ECO:0007669"/>
    <property type="project" value="TreeGrafter"/>
</dbReference>
<dbReference type="InterPro" id="IPR021384">
    <property type="entry name" value="Mediator_Med21"/>
</dbReference>
<organism evidence="9 10">
    <name type="scientific">Fistulifera solaris</name>
    <name type="common">Oleaginous diatom</name>
    <dbReference type="NCBI Taxonomy" id="1519565"/>
    <lineage>
        <taxon>Eukaryota</taxon>
        <taxon>Sar</taxon>
        <taxon>Stramenopiles</taxon>
        <taxon>Ochrophyta</taxon>
        <taxon>Bacillariophyta</taxon>
        <taxon>Bacillariophyceae</taxon>
        <taxon>Bacillariophycidae</taxon>
        <taxon>Naviculales</taxon>
        <taxon>Naviculaceae</taxon>
        <taxon>Fistulifera</taxon>
    </lineage>
</organism>
<keyword evidence="3 6" id="KW-0010">Activator</keyword>
<dbReference type="PANTHER" id="PTHR13381">
    <property type="entry name" value="RNA POLYMERASE II HOLOENZYME COMPONENT SRB7"/>
    <property type="match status" value="1"/>
</dbReference>
<dbReference type="OrthoDB" id="42359at2759"/>
<evidence type="ECO:0000256" key="7">
    <source>
        <dbReference type="SAM" id="Coils"/>
    </source>
</evidence>
<evidence type="ECO:0000313" key="9">
    <source>
        <dbReference type="EMBL" id="GAX23046.1"/>
    </source>
</evidence>
<dbReference type="Proteomes" id="UP000198406">
    <property type="component" value="Unassembled WGS sequence"/>
</dbReference>
<evidence type="ECO:0000256" key="6">
    <source>
        <dbReference type="RuleBase" id="RU366036"/>
    </source>
</evidence>
<evidence type="ECO:0000256" key="1">
    <source>
        <dbReference type="ARBA" id="ARBA00004123"/>
    </source>
</evidence>
<evidence type="ECO:0000256" key="5">
    <source>
        <dbReference type="ARBA" id="ARBA00023242"/>
    </source>
</evidence>
<feature type="compositionally biased region" description="Low complexity" evidence="8">
    <location>
        <begin position="1"/>
        <end position="18"/>
    </location>
</feature>
<evidence type="ECO:0000256" key="8">
    <source>
        <dbReference type="SAM" id="MobiDB-lite"/>
    </source>
</evidence>
<keyword evidence="10" id="KW-1185">Reference proteome</keyword>
<dbReference type="EMBL" id="BDSP01000193">
    <property type="protein sequence ID" value="GAX23046.1"/>
    <property type="molecule type" value="Genomic_DNA"/>
</dbReference>
<evidence type="ECO:0000256" key="3">
    <source>
        <dbReference type="ARBA" id="ARBA00023159"/>
    </source>
</evidence>
<feature type="region of interest" description="Disordered" evidence="8">
    <location>
        <begin position="1"/>
        <end position="23"/>
    </location>
</feature>
<dbReference type="Gene3D" id="6.10.280.10">
    <property type="entry name" value="Mediator complex, subunit Med21"/>
    <property type="match status" value="1"/>
</dbReference>
<keyword evidence="7" id="KW-0175">Coiled coil</keyword>
<dbReference type="GO" id="GO:0006357">
    <property type="term" value="P:regulation of transcription by RNA polymerase II"/>
    <property type="evidence" value="ECO:0007669"/>
    <property type="project" value="TreeGrafter"/>
</dbReference>
<name>A0A1Z5KA27_FISSO</name>
<keyword evidence="4 6" id="KW-0804">Transcription</keyword>
<evidence type="ECO:0000256" key="2">
    <source>
        <dbReference type="ARBA" id="ARBA00023015"/>
    </source>
</evidence>
<dbReference type="InterPro" id="IPR037212">
    <property type="entry name" value="Med7/Med21-like"/>
</dbReference>
<comment type="caution">
    <text evidence="9">The sequence shown here is derived from an EMBL/GenBank/DDBJ whole genome shotgun (WGS) entry which is preliminary data.</text>
</comment>
<keyword evidence="2 6" id="KW-0805">Transcription regulation</keyword>
<comment type="similarity">
    <text evidence="6">Belongs to the Mediator complex subunit 21 family.</text>
</comment>
<reference evidence="9 10" key="1">
    <citation type="journal article" date="2015" name="Plant Cell">
        <title>Oil accumulation by the oleaginous diatom Fistulifera solaris as revealed by the genome and transcriptome.</title>
        <authorList>
            <person name="Tanaka T."/>
            <person name="Maeda Y."/>
            <person name="Veluchamy A."/>
            <person name="Tanaka M."/>
            <person name="Abida H."/>
            <person name="Marechal E."/>
            <person name="Bowler C."/>
            <person name="Muto M."/>
            <person name="Sunaga Y."/>
            <person name="Tanaka M."/>
            <person name="Yoshino T."/>
            <person name="Taniguchi T."/>
            <person name="Fukuda Y."/>
            <person name="Nemoto M."/>
            <person name="Matsumoto M."/>
            <person name="Wong P.S."/>
            <person name="Aburatani S."/>
            <person name="Fujibuchi W."/>
        </authorList>
    </citation>
    <scope>NUCLEOTIDE SEQUENCE [LARGE SCALE GENOMIC DNA]</scope>
    <source>
        <strain evidence="9 10">JPCC DA0580</strain>
    </source>
</reference>
<comment type="subunit">
    <text evidence="6">Component of the Mediator complex.</text>
</comment>
<gene>
    <name evidence="9" type="ORF">FisN_15Hh054</name>
</gene>
<feature type="coiled-coil region" evidence="7">
    <location>
        <begin position="168"/>
        <end position="198"/>
    </location>
</feature>
<dbReference type="Pfam" id="PF11221">
    <property type="entry name" value="Med21"/>
    <property type="match status" value="1"/>
</dbReference>
<protein>
    <recommendedName>
        <fullName evidence="6">Mediator of RNA polymerase II transcription subunit 21</fullName>
    </recommendedName>
</protein>
<dbReference type="AlphaFoldDB" id="A0A1Z5KA27"/>
<dbReference type="PANTHER" id="PTHR13381:SF0">
    <property type="entry name" value="MEDIATOR OF RNA POLYMERASE II TRANSCRIPTION SUBUNIT 21"/>
    <property type="match status" value="1"/>
</dbReference>